<evidence type="ECO:0000256" key="1">
    <source>
        <dbReference type="SAM" id="MobiDB-lite"/>
    </source>
</evidence>
<gene>
    <name evidence="2" type="ORF">QSP1433_LOCUS601</name>
</gene>
<reference evidence="2" key="1">
    <citation type="submission" date="2021-01" db="EMBL/GenBank/DDBJ databases">
        <authorList>
            <person name="Corre E."/>
            <person name="Pelletier E."/>
            <person name="Niang G."/>
            <person name="Scheremetjew M."/>
            <person name="Finn R."/>
            <person name="Kale V."/>
            <person name="Holt S."/>
            <person name="Cochrane G."/>
            <person name="Meng A."/>
            <person name="Brown T."/>
            <person name="Cohen L."/>
        </authorList>
    </citation>
    <scope>NUCLEOTIDE SEQUENCE</scope>
    <source>
        <strain evidence="2">NY070348D</strain>
    </source>
</reference>
<dbReference type="AlphaFoldDB" id="A0A7S2R7X1"/>
<feature type="region of interest" description="Disordered" evidence="1">
    <location>
        <begin position="158"/>
        <end position="179"/>
    </location>
</feature>
<sequence>MDELLNAILGETETVRSEGVNVLDLMQRVLETSTGTDAEKYKQLLNSFEEQELRVRSVLECIHLNICEFEKKEHIALSGEPKIPNAINSNEMLPSVSKLSIDAEAARAVATKGISRDIAHSFESEASWRKTAYSRARKAEHHLCTKTAFLFPSLRNSKGIKKGKRGTRSRNADKQPQKLSLEETLRHLKGLKTFETVGKSDDMEVESGENKANTPSTLSRLTCLFHNGLDLVVEFSPTCPRPIQNTSSDRGQGINLDGLRVSWVEVSSRKMGNDDIKPSTTKGLVRDLSIRAQQRQFELAKQFGEYAGLCQLLEYVSAEIHNLSTAPVVKTLVSPMTIETSRAK</sequence>
<protein>
    <submittedName>
        <fullName evidence="2">Uncharacterized protein</fullName>
    </submittedName>
</protein>
<evidence type="ECO:0000313" key="2">
    <source>
        <dbReference type="EMBL" id="CAD9663275.1"/>
    </source>
</evidence>
<organism evidence="2">
    <name type="scientific">Mucochytrium quahogii</name>
    <dbReference type="NCBI Taxonomy" id="96639"/>
    <lineage>
        <taxon>Eukaryota</taxon>
        <taxon>Sar</taxon>
        <taxon>Stramenopiles</taxon>
        <taxon>Bigyra</taxon>
        <taxon>Labyrinthulomycetes</taxon>
        <taxon>Thraustochytrida</taxon>
        <taxon>Thraustochytriidae</taxon>
        <taxon>Mucochytrium</taxon>
    </lineage>
</organism>
<feature type="compositionally biased region" description="Basic residues" evidence="1">
    <location>
        <begin position="158"/>
        <end position="168"/>
    </location>
</feature>
<name>A0A7S2R7X1_9STRA</name>
<proteinExistence type="predicted"/>
<accession>A0A7S2R7X1</accession>
<dbReference type="EMBL" id="HBHK01001038">
    <property type="protein sequence ID" value="CAD9663275.1"/>
    <property type="molecule type" value="Transcribed_RNA"/>
</dbReference>
<feature type="compositionally biased region" description="Basic and acidic residues" evidence="1">
    <location>
        <begin position="170"/>
        <end position="179"/>
    </location>
</feature>